<dbReference type="PROSITE" id="PS50948">
    <property type="entry name" value="PAN"/>
    <property type="match status" value="1"/>
</dbReference>
<accession>A0AAV4J0X5</accession>
<feature type="domain" description="Apple" evidence="4">
    <location>
        <begin position="667"/>
        <end position="758"/>
    </location>
</feature>
<protein>
    <submittedName>
        <fullName evidence="5">EF-hand domain-containing protein D1</fullName>
    </submittedName>
</protein>
<dbReference type="InterPro" id="IPR058831">
    <property type="entry name" value="LolA-like_dom_2nd"/>
</dbReference>
<keyword evidence="2" id="KW-0812">Transmembrane</keyword>
<feature type="chain" id="PRO_5043607384" evidence="3">
    <location>
        <begin position="26"/>
        <end position="897"/>
    </location>
</feature>
<dbReference type="Gene3D" id="3.50.4.10">
    <property type="entry name" value="Hepatocyte Growth Factor"/>
    <property type="match status" value="2"/>
</dbReference>
<dbReference type="AlphaFoldDB" id="A0AAV4J0X5"/>
<dbReference type="Proteomes" id="UP000762676">
    <property type="component" value="Unassembled WGS sequence"/>
</dbReference>
<keyword evidence="2" id="KW-1133">Transmembrane helix</keyword>
<name>A0AAV4J0X5_9GAST</name>
<keyword evidence="6" id="KW-1185">Reference proteome</keyword>
<dbReference type="PANTHER" id="PTHR36902:SF1">
    <property type="entry name" value="ENRICHED IN SURFACE-LABELED PROTEOME PROTEIN 9"/>
    <property type="match status" value="1"/>
</dbReference>
<dbReference type="InterPro" id="IPR003609">
    <property type="entry name" value="Pan_app"/>
</dbReference>
<keyword evidence="2" id="KW-0472">Membrane</keyword>
<feature type="compositionally biased region" description="Polar residues" evidence="1">
    <location>
        <begin position="835"/>
        <end position="844"/>
    </location>
</feature>
<feature type="region of interest" description="Disordered" evidence="1">
    <location>
        <begin position="832"/>
        <end position="860"/>
    </location>
</feature>
<evidence type="ECO:0000256" key="2">
    <source>
        <dbReference type="SAM" id="Phobius"/>
    </source>
</evidence>
<feature type="signal peptide" evidence="3">
    <location>
        <begin position="1"/>
        <end position="25"/>
    </location>
</feature>
<evidence type="ECO:0000256" key="1">
    <source>
        <dbReference type="SAM" id="MobiDB-lite"/>
    </source>
</evidence>
<evidence type="ECO:0000259" key="4">
    <source>
        <dbReference type="PROSITE" id="PS50948"/>
    </source>
</evidence>
<dbReference type="PANTHER" id="PTHR36902">
    <property type="entry name" value="ENRICHED IN SURFACE-LABELED PROTEOME PROTEIN 9"/>
    <property type="match status" value="1"/>
</dbReference>
<evidence type="ECO:0000313" key="6">
    <source>
        <dbReference type="Proteomes" id="UP000762676"/>
    </source>
</evidence>
<dbReference type="CDD" id="cd01099">
    <property type="entry name" value="PAN_AP_HGF"/>
    <property type="match status" value="1"/>
</dbReference>
<keyword evidence="3" id="KW-0732">Signal</keyword>
<sequence length="897" mass="101454">MLPTSMTALIALAVTLYALVPAARTKDDVNPGCVAKKSNPSHPPLPQLNMAAFTVEYRINIIDKKYSMRATEYFDFNHNKVRMDLQKNGIRQGLLFDYENDAYISYEYSDPEESQYYCVIDQLDLSKDDNFDIFGYWKGPSTKVPHVWSSRNILQFANEEEQEYKGLTTLDGVNVTHWQSCHYWQDAKANFTLDYYFTTESFQPLGKSTPHQVPVRAEVTGVIDAGGANRRIKHTYEFLNFKAYDSLPIETFTLPDYMMCDGDPTGWAKQFPSLPESMSYILERVTTKPIEENDTHIGIRNVRVFLDSKRRLVRTDQALLTSIQDYNTGVEYLIAQNGCKPSPMTKSIFSAPQKDGVMRMKDRLEIMYLKQKFYFSGPKRYREISALSFAGEIPDTDVRLMAYTTANDNTPIGLLVKDLDDDGTEIHYNFFEFRNTAYPPNDVKDPFDIRRCTDSNKINEFDITVTYDTDYTGKIQNWEAEIIFSLRDTTAQLAGCSVLQISSKEYRVDETKKEIQWFGFFLGAIPNIKAAKVVDQVPIKTYENFLSALYNSIQNGNFAQTIKVGESPSSFSVEVAGKVLRSQGNDYETSAVRQSPLNKFQELNNFCTKSLGDKKRRLVLNTAYECAKACLDSKWTECNVFQFSKTSKECTMSMKESLPTLSRTPGCNFYTLNYLSHFEQFPGEVLLKTDMVLHKQVSSPEVCARQCLNEETFKCESFDFCDDEDRCQLYKTHYYDKESSPDFEGEEISGCTHYSRKSLDDFTTIGSTDLALSGLIEVQAKSLQECAYQCAGDCAMFSSCLSNQGVICKFVTRANASEATFEHDIRCSIHKAPDSKTTSASTNAKDAPKSKRKGQQGKGGYSGGAMAGVALAMIASGVGIGALTIFLLRHFKMWNGF</sequence>
<organism evidence="5 6">
    <name type="scientific">Elysia marginata</name>
    <dbReference type="NCBI Taxonomy" id="1093978"/>
    <lineage>
        <taxon>Eukaryota</taxon>
        <taxon>Metazoa</taxon>
        <taxon>Spiralia</taxon>
        <taxon>Lophotrochozoa</taxon>
        <taxon>Mollusca</taxon>
        <taxon>Gastropoda</taxon>
        <taxon>Heterobranchia</taxon>
        <taxon>Euthyneura</taxon>
        <taxon>Panpulmonata</taxon>
        <taxon>Sacoglossa</taxon>
        <taxon>Placobranchoidea</taxon>
        <taxon>Plakobranchidae</taxon>
        <taxon>Elysia</taxon>
    </lineage>
</organism>
<feature type="transmembrane region" description="Helical" evidence="2">
    <location>
        <begin position="865"/>
        <end position="888"/>
    </location>
</feature>
<dbReference type="EMBL" id="BMAT01002878">
    <property type="protein sequence ID" value="GFS16006.1"/>
    <property type="molecule type" value="Genomic_DNA"/>
</dbReference>
<evidence type="ECO:0000256" key="3">
    <source>
        <dbReference type="SAM" id="SignalP"/>
    </source>
</evidence>
<evidence type="ECO:0000313" key="5">
    <source>
        <dbReference type="EMBL" id="GFS16006.1"/>
    </source>
</evidence>
<reference evidence="5 6" key="1">
    <citation type="journal article" date="2021" name="Elife">
        <title>Chloroplast acquisition without the gene transfer in kleptoplastic sea slugs, Plakobranchus ocellatus.</title>
        <authorList>
            <person name="Maeda T."/>
            <person name="Takahashi S."/>
            <person name="Yoshida T."/>
            <person name="Shimamura S."/>
            <person name="Takaki Y."/>
            <person name="Nagai Y."/>
            <person name="Toyoda A."/>
            <person name="Suzuki Y."/>
            <person name="Arimoto A."/>
            <person name="Ishii H."/>
            <person name="Satoh N."/>
            <person name="Nishiyama T."/>
            <person name="Hasebe M."/>
            <person name="Maruyama T."/>
            <person name="Minagawa J."/>
            <person name="Obokata J."/>
            <person name="Shigenobu S."/>
        </authorList>
    </citation>
    <scope>NUCLEOTIDE SEQUENCE [LARGE SCALE GENOMIC DNA]</scope>
</reference>
<dbReference type="SUPFAM" id="SSF57414">
    <property type="entry name" value="Hairpin loop containing domain-like"/>
    <property type="match status" value="1"/>
</dbReference>
<proteinExistence type="predicted"/>
<comment type="caution">
    <text evidence="5">The sequence shown here is derived from an EMBL/GenBank/DDBJ whole genome shotgun (WGS) entry which is preliminary data.</text>
</comment>
<dbReference type="Pfam" id="PF25898">
    <property type="entry name" value="LolA_2nd_metazoa"/>
    <property type="match status" value="1"/>
</dbReference>
<dbReference type="Pfam" id="PF00024">
    <property type="entry name" value="PAN_1"/>
    <property type="match status" value="2"/>
</dbReference>
<gene>
    <name evidence="5" type="ORF">ElyMa_001462400</name>
</gene>